<sequence length="79" mass="8900">MMSSLSARLAFWEKTDARPHARAFAMMAAACMAHEYPSPIDIWSNRRNLRNVALEHGMSRDEMIVIAWPIPDGPSDAND</sequence>
<gene>
    <name evidence="1" type="ORF">E4U43_006249</name>
</gene>
<evidence type="ECO:0000313" key="2">
    <source>
        <dbReference type="Proteomes" id="UP000748025"/>
    </source>
</evidence>
<proteinExistence type="predicted"/>
<dbReference type="EMBL" id="SRPW01000429">
    <property type="protein sequence ID" value="KAG6014693.1"/>
    <property type="molecule type" value="Genomic_DNA"/>
</dbReference>
<comment type="caution">
    <text evidence="1">The sequence shown here is derived from an EMBL/GenBank/DDBJ whole genome shotgun (WGS) entry which is preliminary data.</text>
</comment>
<evidence type="ECO:0000313" key="1">
    <source>
        <dbReference type="EMBL" id="KAG6014693.1"/>
    </source>
</evidence>
<organism evidence="1 2">
    <name type="scientific">Claviceps pusilla</name>
    <dbReference type="NCBI Taxonomy" id="123648"/>
    <lineage>
        <taxon>Eukaryota</taxon>
        <taxon>Fungi</taxon>
        <taxon>Dikarya</taxon>
        <taxon>Ascomycota</taxon>
        <taxon>Pezizomycotina</taxon>
        <taxon>Sordariomycetes</taxon>
        <taxon>Hypocreomycetidae</taxon>
        <taxon>Hypocreales</taxon>
        <taxon>Clavicipitaceae</taxon>
        <taxon>Claviceps</taxon>
    </lineage>
</organism>
<name>A0A9P7NGB9_9HYPO</name>
<reference evidence="1" key="1">
    <citation type="journal article" date="2020" name="bioRxiv">
        <title>Whole genome comparisons of ergot fungi reveals the divergence and evolution of species within the genus Claviceps are the result of varying mechanisms driving genome evolution and host range expansion.</title>
        <authorList>
            <person name="Wyka S.A."/>
            <person name="Mondo S.J."/>
            <person name="Liu M."/>
            <person name="Dettman J."/>
            <person name="Nalam V."/>
            <person name="Broders K.D."/>
        </authorList>
    </citation>
    <scope>NUCLEOTIDE SEQUENCE</scope>
    <source>
        <strain evidence="1">CCC 602</strain>
    </source>
</reference>
<dbReference type="AlphaFoldDB" id="A0A9P7NGB9"/>
<protein>
    <submittedName>
        <fullName evidence="1">Uncharacterized protein</fullName>
    </submittedName>
</protein>
<keyword evidence="2" id="KW-1185">Reference proteome</keyword>
<accession>A0A9P7NGB9</accession>
<dbReference type="Proteomes" id="UP000748025">
    <property type="component" value="Unassembled WGS sequence"/>
</dbReference>